<evidence type="ECO:0000256" key="1">
    <source>
        <dbReference type="SAM" id="MobiDB-lite"/>
    </source>
</evidence>
<feature type="region of interest" description="Disordered" evidence="1">
    <location>
        <begin position="33"/>
        <end position="77"/>
    </location>
</feature>
<name>A0ABR3W2P3_9PEZI</name>
<gene>
    <name evidence="2" type="ORF">VTK73DRAFT_9386</name>
</gene>
<evidence type="ECO:0000313" key="3">
    <source>
        <dbReference type="Proteomes" id="UP001586593"/>
    </source>
</evidence>
<dbReference type="EMBL" id="JAZHXJ010000775">
    <property type="protein sequence ID" value="KAL1851686.1"/>
    <property type="molecule type" value="Genomic_DNA"/>
</dbReference>
<sequence length="134" mass="14673">MTSPFSSSVGWPRRCPARVRCHTRPTDGGRWVCPGWSPKHTRGGRGPSITEHKTIAGPGELGDYSPRIGLGGPEHEWTNSKSRRALVLPILRAEVQEASPKGDHECGPETGSFFSHSGKAVWKRLPAPERRGIE</sequence>
<organism evidence="2 3">
    <name type="scientific">Phialemonium thermophilum</name>
    <dbReference type="NCBI Taxonomy" id="223376"/>
    <lineage>
        <taxon>Eukaryota</taxon>
        <taxon>Fungi</taxon>
        <taxon>Dikarya</taxon>
        <taxon>Ascomycota</taxon>
        <taxon>Pezizomycotina</taxon>
        <taxon>Sordariomycetes</taxon>
        <taxon>Sordariomycetidae</taxon>
        <taxon>Cephalothecales</taxon>
        <taxon>Cephalothecaceae</taxon>
        <taxon>Phialemonium</taxon>
    </lineage>
</organism>
<proteinExistence type="predicted"/>
<dbReference type="Proteomes" id="UP001586593">
    <property type="component" value="Unassembled WGS sequence"/>
</dbReference>
<comment type="caution">
    <text evidence="2">The sequence shown here is derived from an EMBL/GenBank/DDBJ whole genome shotgun (WGS) entry which is preliminary data.</text>
</comment>
<protein>
    <submittedName>
        <fullName evidence="2">Uncharacterized protein</fullName>
    </submittedName>
</protein>
<accession>A0ABR3W2P3</accession>
<evidence type="ECO:0000313" key="2">
    <source>
        <dbReference type="EMBL" id="KAL1851686.1"/>
    </source>
</evidence>
<reference evidence="2 3" key="1">
    <citation type="journal article" date="2024" name="Commun. Biol.">
        <title>Comparative genomic analysis of thermophilic fungi reveals convergent evolutionary adaptations and gene losses.</title>
        <authorList>
            <person name="Steindorff A.S."/>
            <person name="Aguilar-Pontes M.V."/>
            <person name="Robinson A.J."/>
            <person name="Andreopoulos B."/>
            <person name="LaButti K."/>
            <person name="Kuo A."/>
            <person name="Mondo S."/>
            <person name="Riley R."/>
            <person name="Otillar R."/>
            <person name="Haridas S."/>
            <person name="Lipzen A."/>
            <person name="Grimwood J."/>
            <person name="Schmutz J."/>
            <person name="Clum A."/>
            <person name="Reid I.D."/>
            <person name="Moisan M.C."/>
            <person name="Butler G."/>
            <person name="Nguyen T.T.M."/>
            <person name="Dewar K."/>
            <person name="Conant G."/>
            <person name="Drula E."/>
            <person name="Henrissat B."/>
            <person name="Hansel C."/>
            <person name="Singer S."/>
            <person name="Hutchinson M.I."/>
            <person name="de Vries R.P."/>
            <person name="Natvig D.O."/>
            <person name="Powell A.J."/>
            <person name="Tsang A."/>
            <person name="Grigoriev I.V."/>
        </authorList>
    </citation>
    <scope>NUCLEOTIDE SEQUENCE [LARGE SCALE GENOMIC DNA]</scope>
    <source>
        <strain evidence="2 3">ATCC 24622</strain>
    </source>
</reference>
<keyword evidence="3" id="KW-1185">Reference proteome</keyword>